<dbReference type="Proteomes" id="UP000018872">
    <property type="component" value="Unassembled WGS sequence"/>
</dbReference>
<dbReference type="InterPro" id="IPR038475">
    <property type="entry name" value="RecG_C_sf"/>
</dbReference>
<dbReference type="Pfam" id="PF13749">
    <property type="entry name" value="HATPase_c_4"/>
    <property type="match status" value="1"/>
</dbReference>
<sequence>RVEKPDYAERAYFEGIVNALIHRTYDFRGTEVHVEMYDDRLVISSPGDIYGGGELEPLDDGSYISKRRNPILADVFSRLKYMERRGSGIRKIIEATAGLYG</sequence>
<evidence type="ECO:0000313" key="2">
    <source>
        <dbReference type="Proteomes" id="UP000018872"/>
    </source>
</evidence>
<feature type="non-terminal residue" evidence="1">
    <location>
        <position position="101"/>
    </location>
</feature>
<dbReference type="Gene3D" id="3.30.565.60">
    <property type="match status" value="1"/>
</dbReference>
<feature type="non-terminal residue" evidence="1">
    <location>
        <position position="1"/>
    </location>
</feature>
<reference evidence="1 2" key="1">
    <citation type="submission" date="2013-11" db="EMBL/GenBank/DDBJ databases">
        <title>Single cell genomics of uncultured Tannerella BU063 (oral taxon 286).</title>
        <authorList>
            <person name="Beall C.J."/>
            <person name="Campbell A.G."/>
            <person name="Griffen A.L."/>
            <person name="Podar M."/>
            <person name="Leys E.J."/>
        </authorList>
    </citation>
    <scope>NUCLEOTIDE SEQUENCE [LARGE SCALE GENOMIC DNA]</scope>
    <source>
        <strain evidence="1">Cell 5</strain>
    </source>
</reference>
<dbReference type="PANTHER" id="PTHR30595">
    <property type="entry name" value="GLPR-RELATED TRANSCRIPTIONAL REPRESSOR"/>
    <property type="match status" value="1"/>
</dbReference>
<accession>W2CGR4</accession>
<protein>
    <submittedName>
        <fullName evidence="1">Uncharacterized protein</fullName>
    </submittedName>
</protein>
<name>W2CGR4_9BACT</name>
<proteinExistence type="predicted"/>
<gene>
    <name evidence="1" type="ORF">T229_00590</name>
</gene>
<dbReference type="EMBL" id="AYYC01000142">
    <property type="protein sequence ID" value="ETK06218.1"/>
    <property type="molecule type" value="Genomic_DNA"/>
</dbReference>
<comment type="caution">
    <text evidence="1">The sequence shown here is derived from an EMBL/GenBank/DDBJ whole genome shotgun (WGS) entry which is preliminary data.</text>
</comment>
<evidence type="ECO:0000313" key="1">
    <source>
        <dbReference type="EMBL" id="ETK06218.1"/>
    </source>
</evidence>
<dbReference type="PANTHER" id="PTHR30595:SF6">
    <property type="entry name" value="SCHLAFEN ALBA-2 DOMAIN-CONTAINING PROTEIN"/>
    <property type="match status" value="1"/>
</dbReference>
<dbReference type="AlphaFoldDB" id="W2CGR4"/>
<organism evidence="1 2">
    <name type="scientific">Tannerella sp. oral taxon BU063 isolate Cell 5</name>
    <dbReference type="NCBI Taxonomy" id="1410950"/>
    <lineage>
        <taxon>Bacteria</taxon>
        <taxon>Pseudomonadati</taxon>
        <taxon>Bacteroidota</taxon>
        <taxon>Bacteroidia</taxon>
        <taxon>Bacteroidales</taxon>
        <taxon>Tannerellaceae</taxon>
        <taxon>Tannerella</taxon>
    </lineage>
</organism>